<protein>
    <recommendedName>
        <fullName evidence="4">Secreted protein</fullName>
    </recommendedName>
</protein>
<evidence type="ECO:0000313" key="2">
    <source>
        <dbReference type="EMBL" id="EWC61081.1"/>
    </source>
</evidence>
<dbReference type="RefSeq" id="WP_035284007.1">
    <property type="nucleotide sequence ID" value="NZ_AYXG01000131.1"/>
</dbReference>
<dbReference type="AlphaFoldDB" id="W7IXC7"/>
<dbReference type="Proteomes" id="UP000019277">
    <property type="component" value="Unassembled WGS sequence"/>
</dbReference>
<dbReference type="STRING" id="909613.UO65_3652"/>
<feature type="chain" id="PRO_5044489824" description="Secreted protein" evidence="1">
    <location>
        <begin position="30"/>
        <end position="188"/>
    </location>
</feature>
<accession>A0A8E2X6H8</accession>
<evidence type="ECO:0000256" key="1">
    <source>
        <dbReference type="SAM" id="SignalP"/>
    </source>
</evidence>
<keyword evidence="1" id="KW-0732">Signal</keyword>
<proteinExistence type="predicted"/>
<accession>W7IXC7</accession>
<organism evidence="2 3">
    <name type="scientific">Actinokineospora spheciospongiae</name>
    <dbReference type="NCBI Taxonomy" id="909613"/>
    <lineage>
        <taxon>Bacteria</taxon>
        <taxon>Bacillati</taxon>
        <taxon>Actinomycetota</taxon>
        <taxon>Actinomycetes</taxon>
        <taxon>Pseudonocardiales</taxon>
        <taxon>Pseudonocardiaceae</taxon>
        <taxon>Actinokineospora</taxon>
    </lineage>
</organism>
<name>W7IXC7_9PSEU</name>
<sequence length="188" mass="20413">MFGKKIRRFAVMALATAAAVLGTAVPASASWTDVYGPAFPPGAVYSNHTVCNQARGTNGSWSRWKCAQQTETGWDGNADPWVYGSGGKITALRFKQWGLPLLCVDSLVGGLGWRGQQCGGEGQVFEVGSPDNSHYIHGLSIANYHPSDLISFEAKRSDNWNWPSPTLIGPESWYLFDLGGPMKGFWVL</sequence>
<keyword evidence="3" id="KW-1185">Reference proteome</keyword>
<comment type="caution">
    <text evidence="2">The sequence shown here is derived from an EMBL/GenBank/DDBJ whole genome shotgun (WGS) entry which is preliminary data.</text>
</comment>
<reference evidence="2 3" key="1">
    <citation type="journal article" date="2014" name="Genome Announc.">
        <title>Draft Genome Sequence of the Antitrypanosomally Active Sponge-Associated Bacterium Actinokineospora sp. Strain EG49.</title>
        <authorList>
            <person name="Harjes J."/>
            <person name="Ryu T."/>
            <person name="Abdelmohsen U.R."/>
            <person name="Moitinho-Silva L."/>
            <person name="Horn H."/>
            <person name="Ravasi T."/>
            <person name="Hentschel U."/>
        </authorList>
    </citation>
    <scope>NUCLEOTIDE SEQUENCE [LARGE SCALE GENOMIC DNA]</scope>
    <source>
        <strain evidence="2 3">EG49</strain>
    </source>
</reference>
<gene>
    <name evidence="2" type="ORF">UO65_3652</name>
</gene>
<evidence type="ECO:0000313" key="3">
    <source>
        <dbReference type="Proteomes" id="UP000019277"/>
    </source>
</evidence>
<feature type="signal peptide" evidence="1">
    <location>
        <begin position="1"/>
        <end position="29"/>
    </location>
</feature>
<dbReference type="EMBL" id="AYXG01000131">
    <property type="protein sequence ID" value="EWC61081.1"/>
    <property type="molecule type" value="Genomic_DNA"/>
</dbReference>
<evidence type="ECO:0008006" key="4">
    <source>
        <dbReference type="Google" id="ProtNLM"/>
    </source>
</evidence>